<evidence type="ECO:0000313" key="1">
    <source>
        <dbReference type="EMBL" id="VAW96461.1"/>
    </source>
</evidence>
<name>A0A3B0ZXG8_9ZZZZ</name>
<dbReference type="EMBL" id="UOFR01000038">
    <property type="protein sequence ID" value="VAW96461.1"/>
    <property type="molecule type" value="Genomic_DNA"/>
</dbReference>
<accession>A0A3B0ZXG8</accession>
<dbReference type="AlphaFoldDB" id="A0A3B0ZXG8"/>
<sequence>MTESLQKGESRFVLSFIDKISMPHVLGFIRSKLTNYDTQLVEWIKLLPLNKKAILHGCCSYPIRVKPRSRRYKQGYRLRASVNVELAPPYTYMHWGRIPSSNYKQGWYSGAMDFRFDDLDECAVHTLAHECFHFLSHSKQVKYKNTEANANWWADQWTQEFKQDQSDLPSGDI</sequence>
<gene>
    <name evidence="1" type="ORF">MNBD_GAMMA21-1026</name>
</gene>
<proteinExistence type="predicted"/>
<organism evidence="1">
    <name type="scientific">hydrothermal vent metagenome</name>
    <dbReference type="NCBI Taxonomy" id="652676"/>
    <lineage>
        <taxon>unclassified sequences</taxon>
        <taxon>metagenomes</taxon>
        <taxon>ecological metagenomes</taxon>
    </lineage>
</organism>
<protein>
    <submittedName>
        <fullName evidence="1">Uncharacterized protein</fullName>
    </submittedName>
</protein>
<reference evidence="1" key="1">
    <citation type="submission" date="2018-06" db="EMBL/GenBank/DDBJ databases">
        <authorList>
            <person name="Zhirakovskaya E."/>
        </authorList>
    </citation>
    <scope>NUCLEOTIDE SEQUENCE</scope>
</reference>